<evidence type="ECO:0000313" key="8">
    <source>
        <dbReference type="Proteomes" id="UP000085678"/>
    </source>
</evidence>
<dbReference type="Proteomes" id="UP000085678">
    <property type="component" value="Unplaced"/>
</dbReference>
<dbReference type="GO" id="GO:0042151">
    <property type="term" value="C:nematocyst"/>
    <property type="evidence" value="ECO:0007669"/>
    <property type="project" value="UniProtKB-SubCell"/>
</dbReference>
<sequence>MGFRIISTVISVLLFIQYRVATADDFLSGDAVDQNSSHFFTIEEELVDTLPIENVNLRAERDAAVVGTVITVENAKLDIINTIFDSLPEGIIRTQIVTIRNFLDTKALVDPIVYVRSSKTKAIPPKRIGPGEATILEFDQAQKGAEPEGSMVYNIEGTDLYVTIFFHVVPPNTYNARIFRFKAKYSDIYKALHNRMKTVSHLYPLAADDTTQFVIRQECGYKVSVAMTDHERATMQVDVYECPDPIDQTVLVVANETATKAIVDPLTCKPTDLIKCGCCTNVRLSGSRSSANSLFFFPVISTNMFFSIFFAMFYGIPRDFDL</sequence>
<feature type="signal peptide" evidence="7">
    <location>
        <begin position="1"/>
        <end position="23"/>
    </location>
</feature>
<proteinExistence type="predicted"/>
<evidence type="ECO:0000256" key="7">
    <source>
        <dbReference type="SAM" id="SignalP"/>
    </source>
</evidence>
<keyword evidence="8" id="KW-1185">Reference proteome</keyword>
<dbReference type="Gene3D" id="2.60.270.20">
    <property type="entry name" value="Cytolysin/lectin"/>
    <property type="match status" value="1"/>
</dbReference>
<keyword evidence="6" id="KW-0472">Membrane</keyword>
<evidence type="ECO:0000256" key="2">
    <source>
        <dbReference type="ARBA" id="ARBA00004532"/>
    </source>
</evidence>
<dbReference type="GO" id="GO:0044218">
    <property type="term" value="C:other organism cell membrane"/>
    <property type="evidence" value="ECO:0007669"/>
    <property type="project" value="UniProtKB-KW"/>
</dbReference>
<keyword evidence="7" id="KW-0732">Signal</keyword>
<protein>
    <submittedName>
        <fullName evidence="9">Uncharacterized protein LOC106179280</fullName>
    </submittedName>
</protein>
<evidence type="ECO:0000313" key="9">
    <source>
        <dbReference type="RefSeq" id="XP_013418281.1"/>
    </source>
</evidence>
<dbReference type="InParanoid" id="A0A1S3K7P4"/>
<dbReference type="AlphaFoldDB" id="A0A1S3K7P4"/>
<comment type="subcellular location">
    <subcellularLocation>
        <location evidence="2">Nematocyst</location>
    </subcellularLocation>
    <subcellularLocation>
        <location evidence="1">Target cell membrane</location>
    </subcellularLocation>
</comment>
<evidence type="ECO:0000256" key="3">
    <source>
        <dbReference type="ARBA" id="ARBA00022537"/>
    </source>
</evidence>
<keyword evidence="6" id="KW-1133">Transmembrane helix</keyword>
<name>A0A1S3K7P4_LINAN</name>
<keyword evidence="6" id="KW-0812">Transmembrane</keyword>
<feature type="transmembrane region" description="Helical" evidence="6">
    <location>
        <begin position="294"/>
        <end position="316"/>
    </location>
</feature>
<dbReference type="InterPro" id="IPR015926">
    <property type="entry name" value="Cytolysin/lectin"/>
</dbReference>
<feature type="chain" id="PRO_5010204469" evidence="7">
    <location>
        <begin position="24"/>
        <end position="322"/>
    </location>
</feature>
<dbReference type="SUPFAM" id="SSF63724">
    <property type="entry name" value="Cytolysin/lectin"/>
    <property type="match status" value="1"/>
</dbReference>
<organism evidence="8 9">
    <name type="scientific">Lingula anatina</name>
    <name type="common">Brachiopod</name>
    <name type="synonym">Lingula unguis</name>
    <dbReference type="NCBI Taxonomy" id="7574"/>
    <lineage>
        <taxon>Eukaryota</taxon>
        <taxon>Metazoa</taxon>
        <taxon>Spiralia</taxon>
        <taxon>Lophotrochozoa</taxon>
        <taxon>Brachiopoda</taxon>
        <taxon>Linguliformea</taxon>
        <taxon>Lingulata</taxon>
        <taxon>Lingulida</taxon>
        <taxon>Linguloidea</taxon>
        <taxon>Lingulidae</taxon>
        <taxon>Lingula</taxon>
    </lineage>
</organism>
<accession>A0A1S3K7P4</accession>
<reference evidence="9" key="1">
    <citation type="submission" date="2025-08" db="UniProtKB">
        <authorList>
            <consortium name="RefSeq"/>
        </authorList>
    </citation>
    <scope>IDENTIFICATION</scope>
    <source>
        <tissue evidence="9">Gonads</tissue>
    </source>
</reference>
<keyword evidence="4" id="KW-1053">Target membrane</keyword>
<evidence type="ECO:0000256" key="4">
    <source>
        <dbReference type="ARBA" id="ARBA00023298"/>
    </source>
</evidence>
<gene>
    <name evidence="9" type="primary">LOC106179280</name>
</gene>
<dbReference type="GeneID" id="106179280"/>
<dbReference type="KEGG" id="lak:106179280"/>
<keyword evidence="5" id="KW-0166">Nematocyst</keyword>
<evidence type="ECO:0000256" key="1">
    <source>
        <dbReference type="ARBA" id="ARBA00004175"/>
    </source>
</evidence>
<evidence type="ECO:0000256" key="5">
    <source>
        <dbReference type="ARBA" id="ARBA00023331"/>
    </source>
</evidence>
<keyword evidence="3" id="KW-1052">Target cell membrane</keyword>
<dbReference type="RefSeq" id="XP_013418281.1">
    <property type="nucleotide sequence ID" value="XM_013562827.1"/>
</dbReference>
<evidence type="ECO:0000256" key="6">
    <source>
        <dbReference type="SAM" id="Phobius"/>
    </source>
</evidence>